<dbReference type="GO" id="GO:0003677">
    <property type="term" value="F:DNA binding"/>
    <property type="evidence" value="ECO:0007669"/>
    <property type="project" value="InterPro"/>
</dbReference>
<dbReference type="NCBIfam" id="NF003673">
    <property type="entry name" value="PRK05298.1"/>
    <property type="match status" value="1"/>
</dbReference>
<keyword evidence="2" id="KW-0547">Nucleotide-binding</keyword>
<keyword evidence="8" id="KW-0175">Coiled coil</keyword>
<dbReference type="GO" id="GO:0005524">
    <property type="term" value="F:ATP binding"/>
    <property type="evidence" value="ECO:0007669"/>
    <property type="project" value="UniProtKB-KW"/>
</dbReference>
<dbReference type="Pfam" id="PF17757">
    <property type="entry name" value="UvrB_inter"/>
    <property type="match status" value="1"/>
</dbReference>
<proteinExistence type="predicted"/>
<evidence type="ECO:0000313" key="12">
    <source>
        <dbReference type="EMBL" id="PIR87135.1"/>
    </source>
</evidence>
<evidence type="ECO:0000259" key="10">
    <source>
        <dbReference type="PROSITE" id="PS51192"/>
    </source>
</evidence>
<feature type="coiled-coil region" evidence="8">
    <location>
        <begin position="254"/>
        <end position="281"/>
    </location>
</feature>
<keyword evidence="5" id="KW-0067">ATP-binding</keyword>
<dbReference type="InterPro" id="IPR027417">
    <property type="entry name" value="P-loop_NTPase"/>
</dbReference>
<accession>A0A2H0UMZ3</accession>
<dbReference type="PANTHER" id="PTHR24029:SF0">
    <property type="entry name" value="UVRABC SYSTEM PROTEIN B"/>
    <property type="match status" value="1"/>
</dbReference>
<dbReference type="SUPFAM" id="SSF52540">
    <property type="entry name" value="P-loop containing nucleoside triphosphate hydrolases"/>
    <property type="match status" value="2"/>
</dbReference>
<dbReference type="PROSITE" id="PS51194">
    <property type="entry name" value="HELICASE_CTER"/>
    <property type="match status" value="1"/>
</dbReference>
<feature type="region of interest" description="Disordered" evidence="9">
    <location>
        <begin position="310"/>
        <end position="352"/>
    </location>
</feature>
<dbReference type="CDD" id="cd17916">
    <property type="entry name" value="DEXHc_UvrB"/>
    <property type="match status" value="1"/>
</dbReference>
<gene>
    <name evidence="12" type="ORF">COU11_02185</name>
</gene>
<evidence type="ECO:0000256" key="3">
    <source>
        <dbReference type="ARBA" id="ARBA00022763"/>
    </source>
</evidence>
<dbReference type="Pfam" id="PF00271">
    <property type="entry name" value="Helicase_C"/>
    <property type="match status" value="1"/>
</dbReference>
<dbReference type="PANTHER" id="PTHR24029">
    <property type="entry name" value="UVRABC SYSTEM PROTEIN B"/>
    <property type="match status" value="1"/>
</dbReference>
<dbReference type="Gene3D" id="3.40.50.300">
    <property type="entry name" value="P-loop containing nucleotide triphosphate hydrolases"/>
    <property type="match status" value="3"/>
</dbReference>
<name>A0A2H0UMZ3_9BACT</name>
<dbReference type="AlphaFoldDB" id="A0A2H0UMZ3"/>
<dbReference type="GO" id="GO:0016887">
    <property type="term" value="F:ATP hydrolysis activity"/>
    <property type="evidence" value="ECO:0007669"/>
    <property type="project" value="InterPro"/>
</dbReference>
<dbReference type="InterPro" id="IPR041471">
    <property type="entry name" value="UvrB_inter"/>
</dbReference>
<dbReference type="InterPro" id="IPR001650">
    <property type="entry name" value="Helicase_C-like"/>
</dbReference>
<dbReference type="Proteomes" id="UP000229526">
    <property type="component" value="Unassembled WGS sequence"/>
</dbReference>
<evidence type="ECO:0000256" key="2">
    <source>
        <dbReference type="ARBA" id="ARBA00022741"/>
    </source>
</evidence>
<organism evidence="12 13">
    <name type="scientific">Candidatus Harrisonbacteria bacterium CG10_big_fil_rev_8_21_14_0_10_49_15</name>
    <dbReference type="NCBI Taxonomy" id="1974587"/>
    <lineage>
        <taxon>Bacteria</taxon>
        <taxon>Candidatus Harrisoniibacteriota</taxon>
    </lineage>
</organism>
<reference evidence="13" key="1">
    <citation type="submission" date="2017-09" db="EMBL/GenBank/DDBJ databases">
        <title>Depth-based differentiation of microbial function through sediment-hosted aquifers and enrichment of novel symbionts in the deep terrestrial subsurface.</title>
        <authorList>
            <person name="Probst A.J."/>
            <person name="Ladd B."/>
            <person name="Jarett J.K."/>
            <person name="Geller-Mcgrath D.E."/>
            <person name="Sieber C.M.K."/>
            <person name="Emerson J.B."/>
            <person name="Anantharaman K."/>
            <person name="Thomas B.C."/>
            <person name="Malmstrom R."/>
            <person name="Stieglmeier M."/>
            <person name="Klingl A."/>
            <person name="Woyke T."/>
            <person name="Ryan C.M."/>
            <person name="Banfield J.F."/>
        </authorList>
    </citation>
    <scope>NUCLEOTIDE SEQUENCE [LARGE SCALE GENOMIC DNA]</scope>
</reference>
<sequence length="622" mass="70340">MKFQLESEFKPSGDQPQAIKGLVDGLKKGERFQTLLGVTGSGKTFTMANVIAQVQKPTLVIAPNKTLAAQLYQEYKAFFPNNKVCYFVSYYDYYQPEAYLPVTDTYIEKEAMINEQIDRYRHVATSSLLTRSDVIVVASVSCIYNLGVPENYFDSVIGLDIGRMISRSALIKWLVKIGFTRNNVGQKRGTFRVVGDVFEVYPASEQIAYRIGLEGNKVIDLAVVDAVSRKVIEELRDLIIFPPKHFVTTLPERERALKDIKAELKERLVHLNKNGLLLEAERLERRTKYDIEMIATLGFCHGIENYSRHLSGKPPGSPPDTLMAYFPRRPKGAAKPRQGSQSEGGPNETEPDFLTIIDESHIAVPQVRGMYAGDQARKKVLVEFGWRLPSALDNRPLNFKEFEERVGQVIFTSATPAEYEREHSTKVLEQIVRPTGLVDPPIEVRPVFDREKNLSQVDDVMEEAIATTKKGERSLVITLTKKMAEELAGFLNEKGFQAKFMHSDTKTFERTKILEEFRRGDFDVLVGVNLLREGLDLPEVSLVAILDADREGFLRSEVSLIQTMGRAARNVGGRAILYADQMTGSIKRAISECERRRKIQLAYNKKHKITPQSTKSTIKEFD</sequence>
<dbReference type="GO" id="GO:0006289">
    <property type="term" value="P:nucleotide-excision repair"/>
    <property type="evidence" value="ECO:0007669"/>
    <property type="project" value="InterPro"/>
</dbReference>
<evidence type="ECO:0000313" key="13">
    <source>
        <dbReference type="Proteomes" id="UP000229526"/>
    </source>
</evidence>
<dbReference type="EMBL" id="PFBD01000020">
    <property type="protein sequence ID" value="PIR87135.1"/>
    <property type="molecule type" value="Genomic_DNA"/>
</dbReference>
<protein>
    <submittedName>
        <fullName evidence="12">Excinuclease ABC subunit UvrB</fullName>
    </submittedName>
</protein>
<keyword evidence="6" id="KW-0267">Excision nuclease</keyword>
<comment type="caution">
    <text evidence="12">The sequence shown here is derived from an EMBL/GenBank/DDBJ whole genome shotgun (WGS) entry which is preliminary data.</text>
</comment>
<evidence type="ECO:0000256" key="1">
    <source>
        <dbReference type="ARBA" id="ARBA00022490"/>
    </source>
</evidence>
<dbReference type="GO" id="GO:0009380">
    <property type="term" value="C:excinuclease repair complex"/>
    <property type="evidence" value="ECO:0007669"/>
    <property type="project" value="InterPro"/>
</dbReference>
<dbReference type="InterPro" id="IPR014001">
    <property type="entry name" value="Helicase_ATP-bd"/>
</dbReference>
<feature type="domain" description="Helicase ATP-binding" evidence="10">
    <location>
        <begin position="24"/>
        <end position="180"/>
    </location>
</feature>
<evidence type="ECO:0000256" key="7">
    <source>
        <dbReference type="ARBA" id="ARBA00023204"/>
    </source>
</evidence>
<evidence type="ECO:0000256" key="5">
    <source>
        <dbReference type="ARBA" id="ARBA00022840"/>
    </source>
</evidence>
<evidence type="ECO:0000256" key="8">
    <source>
        <dbReference type="SAM" id="Coils"/>
    </source>
</evidence>
<dbReference type="Pfam" id="PF12344">
    <property type="entry name" value="UvrB"/>
    <property type="match status" value="1"/>
</dbReference>
<dbReference type="InterPro" id="IPR004807">
    <property type="entry name" value="UvrB"/>
</dbReference>
<evidence type="ECO:0000259" key="11">
    <source>
        <dbReference type="PROSITE" id="PS51194"/>
    </source>
</evidence>
<dbReference type="GO" id="GO:0004518">
    <property type="term" value="F:nuclease activity"/>
    <property type="evidence" value="ECO:0007669"/>
    <property type="project" value="UniProtKB-KW"/>
</dbReference>
<keyword evidence="1" id="KW-0963">Cytoplasm</keyword>
<dbReference type="PROSITE" id="PS51192">
    <property type="entry name" value="HELICASE_ATP_BIND_1"/>
    <property type="match status" value="1"/>
</dbReference>
<dbReference type="InterPro" id="IPR006935">
    <property type="entry name" value="Helicase/UvrB_N"/>
</dbReference>
<evidence type="ECO:0000256" key="9">
    <source>
        <dbReference type="SAM" id="MobiDB-lite"/>
    </source>
</evidence>
<keyword evidence="3" id="KW-0227">DNA damage</keyword>
<evidence type="ECO:0000256" key="6">
    <source>
        <dbReference type="ARBA" id="ARBA00022881"/>
    </source>
</evidence>
<dbReference type="SMART" id="SM00487">
    <property type="entry name" value="DEXDc"/>
    <property type="match status" value="1"/>
</dbReference>
<keyword evidence="4" id="KW-0228">DNA excision</keyword>
<keyword evidence="7" id="KW-0234">DNA repair</keyword>
<feature type="domain" description="Helicase C-terminal" evidence="11">
    <location>
        <begin position="453"/>
        <end position="618"/>
    </location>
</feature>
<evidence type="ECO:0000256" key="4">
    <source>
        <dbReference type="ARBA" id="ARBA00022769"/>
    </source>
</evidence>
<dbReference type="InterPro" id="IPR024759">
    <property type="entry name" value="UvrB_YAD/RRR_dom"/>
</dbReference>
<dbReference type="Pfam" id="PF04851">
    <property type="entry name" value="ResIII"/>
    <property type="match status" value="1"/>
</dbReference>
<dbReference type="SMART" id="SM00490">
    <property type="entry name" value="HELICc"/>
    <property type="match status" value="1"/>
</dbReference>